<dbReference type="InterPro" id="IPR038570">
    <property type="entry name" value="HicA_sf"/>
</dbReference>
<gene>
    <name evidence="1" type="ORF">McpCs1_07770</name>
</gene>
<dbReference type="AlphaFoldDB" id="A0AAE4SB13"/>
<reference evidence="1 2" key="1">
    <citation type="submission" date="2023-06" db="EMBL/GenBank/DDBJ databases">
        <title>Genome sequence of Methancorpusculaceae sp. Cs1.</title>
        <authorList>
            <person name="Protasov E."/>
            <person name="Platt K."/>
            <person name="Poehlein A."/>
            <person name="Daniel R."/>
            <person name="Brune A."/>
        </authorList>
    </citation>
    <scope>NUCLEOTIDE SEQUENCE [LARGE SCALE GENOMIC DNA]</scope>
    <source>
        <strain evidence="1 2">Cs1</strain>
    </source>
</reference>
<accession>A0AAE4SB13</accession>
<keyword evidence="2" id="KW-1185">Reference proteome</keyword>
<evidence type="ECO:0000313" key="2">
    <source>
        <dbReference type="Proteomes" id="UP001283212"/>
    </source>
</evidence>
<protein>
    <recommendedName>
        <fullName evidence="3">Type II toxin-antitoxin system HicA family toxin</fullName>
    </recommendedName>
</protein>
<proteinExistence type="predicted"/>
<dbReference type="SUPFAM" id="SSF54786">
    <property type="entry name" value="YcfA/nrd intein domain"/>
    <property type="match status" value="1"/>
</dbReference>
<name>A0AAE4SB13_9EURY</name>
<sequence length="94" mass="10908">MSVLKADVVRKVLKKKGFVPESGRQRHVRYYFEDNGEVAAVKTHMSHNDQDVNDFLQSQMAAQLRMSKAEFLEMISCAVDHEDLAKMYRERGLF</sequence>
<evidence type="ECO:0000313" key="1">
    <source>
        <dbReference type="EMBL" id="MDV0443402.1"/>
    </source>
</evidence>
<evidence type="ECO:0008006" key="3">
    <source>
        <dbReference type="Google" id="ProtNLM"/>
    </source>
</evidence>
<comment type="caution">
    <text evidence="1">The sequence shown here is derived from an EMBL/GenBank/DDBJ whole genome shotgun (WGS) entry which is preliminary data.</text>
</comment>
<dbReference type="Gene3D" id="3.30.920.30">
    <property type="entry name" value="Hypothetical protein"/>
    <property type="match status" value="1"/>
</dbReference>
<dbReference type="RefSeq" id="WP_338095928.1">
    <property type="nucleotide sequence ID" value="NZ_JAWDKB010000003.1"/>
</dbReference>
<dbReference type="Proteomes" id="UP001283212">
    <property type="component" value="Unassembled WGS sequence"/>
</dbReference>
<dbReference type="EMBL" id="JAWDKB010000003">
    <property type="protein sequence ID" value="MDV0443402.1"/>
    <property type="molecule type" value="Genomic_DNA"/>
</dbReference>
<organism evidence="1 2">
    <name type="scientific">Methanorbis rubei</name>
    <dbReference type="NCBI Taxonomy" id="3028300"/>
    <lineage>
        <taxon>Archaea</taxon>
        <taxon>Methanobacteriati</taxon>
        <taxon>Methanobacteriota</taxon>
        <taxon>Stenosarchaea group</taxon>
        <taxon>Methanomicrobia</taxon>
        <taxon>Methanomicrobiales</taxon>
        <taxon>Methanocorpusculaceae</taxon>
        <taxon>Methanorbis</taxon>
    </lineage>
</organism>